<dbReference type="GO" id="GO:1990002">
    <property type="term" value="F:methylglyoxal reductase (NADPH) (acetol producing) activity"/>
    <property type="evidence" value="ECO:0007669"/>
    <property type="project" value="TreeGrafter"/>
</dbReference>
<feature type="domain" description="Alcohol dehydrogenase iron-type/glycerol dehydrogenase GldA" evidence="2">
    <location>
        <begin position="9"/>
        <end position="177"/>
    </location>
</feature>
<dbReference type="PANTHER" id="PTHR43633">
    <property type="entry name" value="ALCOHOL DEHYDROGENASE YQHD"/>
    <property type="match status" value="1"/>
</dbReference>
<gene>
    <name evidence="4" type="ORF">HNP82_001396</name>
</gene>
<dbReference type="InterPro" id="IPR001670">
    <property type="entry name" value="ADH_Fe/GldA"/>
</dbReference>
<dbReference type="AlphaFoldDB" id="A0A7W8H9T0"/>
<dbReference type="PANTHER" id="PTHR43633:SF1">
    <property type="entry name" value="ALCOHOL DEHYDROGENASE YQHD"/>
    <property type="match status" value="1"/>
</dbReference>
<evidence type="ECO:0000259" key="3">
    <source>
        <dbReference type="Pfam" id="PF25137"/>
    </source>
</evidence>
<keyword evidence="5" id="KW-1185">Reference proteome</keyword>
<accession>A0A7W8H9T0</accession>
<dbReference type="RefSeq" id="WP_183772827.1">
    <property type="nucleotide sequence ID" value="NZ_JACHFW010000004.1"/>
</dbReference>
<keyword evidence="1" id="KW-0560">Oxidoreductase</keyword>
<feature type="domain" description="Fe-containing alcohol dehydrogenase-like C-terminal" evidence="3">
    <location>
        <begin position="188"/>
        <end position="387"/>
    </location>
</feature>
<evidence type="ECO:0000313" key="4">
    <source>
        <dbReference type="EMBL" id="MBB5264285.1"/>
    </source>
</evidence>
<dbReference type="GO" id="GO:0046872">
    <property type="term" value="F:metal ion binding"/>
    <property type="evidence" value="ECO:0007669"/>
    <property type="project" value="InterPro"/>
</dbReference>
<dbReference type="Proteomes" id="UP000543642">
    <property type="component" value="Unassembled WGS sequence"/>
</dbReference>
<protein>
    <submittedName>
        <fullName evidence="4">Uncharacterized protein</fullName>
    </submittedName>
</protein>
<dbReference type="FunFam" id="3.40.50.1970:FF:000003">
    <property type="entry name" value="Alcohol dehydrogenase, iron-containing"/>
    <property type="match status" value="1"/>
</dbReference>
<sequence length="391" mass="42325">MKDFEFSLPTKIIFGKNAQDKIGSMSAGVGRRALIVYGSGRIIKNGLLNELQGHLKDAGVDSRPFGGVCENPLLSWVLEGVAQAKDFNADMVIAVGGGSVIDAAKAVCLGYCYDGDLWDIYSGKVTAGKALPLGVVLTNSATASEANGVSVLRKDNTGKKAALTCPLIRPAFALMNPELTYSVPPKQTAIGALDIFSHAFERYFHREQRGTLRNLMCESVMKTVIIELPKALKAPEDYDARSQLMWAGTVAHSDILGKEGVYACHAMSHILTAQYNMPHGMALSILMPAWCKYVMVDHPEDMADFAVNVWGVDRNCDSVVNMAQEGISRFQQFVCNCGLPVTLREAGIGDADSSALTALLFDGSGKDAYIGENYEKMYRRDVQAMFDLAIG</sequence>
<dbReference type="Pfam" id="PF00465">
    <property type="entry name" value="Fe-ADH"/>
    <property type="match status" value="1"/>
</dbReference>
<name>A0A7W8H9T0_9FIRM</name>
<comment type="caution">
    <text evidence="4">The sequence shown here is derived from an EMBL/GenBank/DDBJ whole genome shotgun (WGS) entry which is preliminary data.</text>
</comment>
<proteinExistence type="predicted"/>
<evidence type="ECO:0000256" key="1">
    <source>
        <dbReference type="ARBA" id="ARBA00023002"/>
    </source>
</evidence>
<organism evidence="4 5">
    <name type="scientific">Catenibacillus scindens</name>
    <dbReference type="NCBI Taxonomy" id="673271"/>
    <lineage>
        <taxon>Bacteria</taxon>
        <taxon>Bacillati</taxon>
        <taxon>Bacillota</taxon>
        <taxon>Clostridia</taxon>
        <taxon>Lachnospirales</taxon>
        <taxon>Lachnospiraceae</taxon>
        <taxon>Catenibacillus</taxon>
    </lineage>
</organism>
<dbReference type="GO" id="GO:0008106">
    <property type="term" value="F:alcohol dehydrogenase (NADP+) activity"/>
    <property type="evidence" value="ECO:0007669"/>
    <property type="project" value="TreeGrafter"/>
</dbReference>
<evidence type="ECO:0000259" key="2">
    <source>
        <dbReference type="Pfam" id="PF00465"/>
    </source>
</evidence>
<dbReference type="InterPro" id="IPR056798">
    <property type="entry name" value="ADH_Fe_C"/>
</dbReference>
<dbReference type="Gene3D" id="3.40.50.1970">
    <property type="match status" value="1"/>
</dbReference>
<dbReference type="InterPro" id="IPR044731">
    <property type="entry name" value="BDH-like"/>
</dbReference>
<dbReference type="Gene3D" id="1.20.1090.10">
    <property type="entry name" value="Dehydroquinate synthase-like - alpha domain"/>
    <property type="match status" value="1"/>
</dbReference>
<reference evidence="4 5" key="1">
    <citation type="submission" date="2020-08" db="EMBL/GenBank/DDBJ databases">
        <title>Genomic Encyclopedia of Type Strains, Phase IV (KMG-IV): sequencing the most valuable type-strain genomes for metagenomic binning, comparative biology and taxonomic classification.</title>
        <authorList>
            <person name="Goeker M."/>
        </authorList>
    </citation>
    <scope>NUCLEOTIDE SEQUENCE [LARGE SCALE GENOMIC DNA]</scope>
    <source>
        <strain evidence="4 5">DSM 106146</strain>
    </source>
</reference>
<dbReference type="SUPFAM" id="SSF56796">
    <property type="entry name" value="Dehydroquinate synthase-like"/>
    <property type="match status" value="1"/>
</dbReference>
<dbReference type="Pfam" id="PF25137">
    <property type="entry name" value="ADH_Fe_C"/>
    <property type="match status" value="1"/>
</dbReference>
<dbReference type="EMBL" id="JACHFW010000004">
    <property type="protein sequence ID" value="MBB5264285.1"/>
    <property type="molecule type" value="Genomic_DNA"/>
</dbReference>
<dbReference type="GO" id="GO:1990362">
    <property type="term" value="F:butanol dehydrogenase (NAD+) activity"/>
    <property type="evidence" value="ECO:0007669"/>
    <property type="project" value="InterPro"/>
</dbReference>
<evidence type="ECO:0000313" key="5">
    <source>
        <dbReference type="Proteomes" id="UP000543642"/>
    </source>
</evidence>
<dbReference type="CDD" id="cd08187">
    <property type="entry name" value="BDH"/>
    <property type="match status" value="1"/>
</dbReference>
<dbReference type="GO" id="GO:0005829">
    <property type="term" value="C:cytosol"/>
    <property type="evidence" value="ECO:0007669"/>
    <property type="project" value="TreeGrafter"/>
</dbReference>